<dbReference type="SMART" id="SM00283">
    <property type="entry name" value="MA"/>
    <property type="match status" value="1"/>
</dbReference>
<dbReference type="PANTHER" id="PTHR32089">
    <property type="entry name" value="METHYL-ACCEPTING CHEMOTAXIS PROTEIN MCPB"/>
    <property type="match status" value="1"/>
</dbReference>
<organism evidence="7 8">
    <name type="scientific">Elstera cyanobacteriorum</name>
    <dbReference type="NCBI Taxonomy" id="2022747"/>
    <lineage>
        <taxon>Bacteria</taxon>
        <taxon>Pseudomonadati</taxon>
        <taxon>Pseudomonadota</taxon>
        <taxon>Alphaproteobacteria</taxon>
        <taxon>Rhodospirillales</taxon>
        <taxon>Rhodospirillaceae</taxon>
        <taxon>Elstera</taxon>
    </lineage>
</organism>
<dbReference type="OrthoDB" id="8482111at2"/>
<protein>
    <recommendedName>
        <fullName evidence="9">Methyl-accepting chemotaxis protein</fullName>
    </recommendedName>
</protein>
<name>A0A255XV50_9PROT</name>
<dbReference type="PROSITE" id="PS50111">
    <property type="entry name" value="CHEMOTAXIS_TRANSDUC_2"/>
    <property type="match status" value="1"/>
</dbReference>
<feature type="domain" description="Methyl-accepting transducer" evidence="5">
    <location>
        <begin position="313"/>
        <end position="549"/>
    </location>
</feature>
<keyword evidence="4" id="KW-0812">Transmembrane</keyword>
<evidence type="ECO:0000259" key="5">
    <source>
        <dbReference type="PROSITE" id="PS50111"/>
    </source>
</evidence>
<feature type="transmembrane region" description="Helical" evidence="4">
    <location>
        <begin position="6"/>
        <end position="29"/>
    </location>
</feature>
<dbReference type="Gene3D" id="6.10.340.10">
    <property type="match status" value="1"/>
</dbReference>
<keyword evidence="8" id="KW-1185">Reference proteome</keyword>
<keyword evidence="4" id="KW-0472">Membrane</keyword>
<dbReference type="GO" id="GO:0007165">
    <property type="term" value="P:signal transduction"/>
    <property type="evidence" value="ECO:0007669"/>
    <property type="project" value="UniProtKB-KW"/>
</dbReference>
<sequence length="569" mass="60287">MTIRAKILAMVVANATLIVLMVGGAFWTLRHQSGELTRANRETVQPMPDIVALADTIKSIEVNIVEVQQFLTDVSATRDPDAFEDAEQNAKGFEENSRKALALAKQLNLTELIAPLQAIQGAFPAFYDLGKQMAQAYLDEGTEGGNRFMRKFDGVALKMAERMAALADVTHGAVETSTQRLTGDMQDLVEEGDRLLSLVLIAGLLAVAGSLALAVGFLAWVTRPLTRVEQAMHRLAGGDLETPLPQHRHRDEVGTMINALEVFRTAEQDRRALTQAQADQDAAAAVERKTLRETLAAQFQSTIGTLIRQQAEAAEALRASSQAMAVASKQTVQQAATVATLADDTADNVKTIAAATEELAASVGEIGAQVGRSTDIHERARAQSEKADTEVWQLTHAAQQIGDVVNLIQSIAGQTNLLALNATIEAARAGEAGKGFAVVASEVKSLANQTSGATQDIIARIGDIQASVEASAGALKLVSDTVGSSHEIATSISSAVTQQGMSAQEIARHVQEAFQRTASVSSTVVEIRQAASKTGDAATDVLSAANSLAEQAKRLDHEVEGFVKTVLAV</sequence>
<dbReference type="SUPFAM" id="SSF58104">
    <property type="entry name" value="Methyl-accepting chemotaxis protein (MCP) signaling domain"/>
    <property type="match status" value="1"/>
</dbReference>
<dbReference type="Gene3D" id="1.10.287.950">
    <property type="entry name" value="Methyl-accepting chemotaxis protein"/>
    <property type="match status" value="1"/>
</dbReference>
<evidence type="ECO:0008006" key="9">
    <source>
        <dbReference type="Google" id="ProtNLM"/>
    </source>
</evidence>
<dbReference type="Pfam" id="PF00015">
    <property type="entry name" value="MCPsignal"/>
    <property type="match status" value="1"/>
</dbReference>
<dbReference type="EMBL" id="NOXS01000026">
    <property type="protein sequence ID" value="OYQ20803.1"/>
    <property type="molecule type" value="Genomic_DNA"/>
</dbReference>
<dbReference type="SMART" id="SM00304">
    <property type="entry name" value="HAMP"/>
    <property type="match status" value="1"/>
</dbReference>
<proteinExistence type="inferred from homology"/>
<dbReference type="Pfam" id="PF00672">
    <property type="entry name" value="HAMP"/>
    <property type="match status" value="1"/>
</dbReference>
<gene>
    <name evidence="7" type="ORF">CHR90_03910</name>
</gene>
<keyword evidence="4" id="KW-1133">Transmembrane helix</keyword>
<dbReference type="GO" id="GO:0016020">
    <property type="term" value="C:membrane"/>
    <property type="evidence" value="ECO:0007669"/>
    <property type="project" value="InterPro"/>
</dbReference>
<evidence type="ECO:0000313" key="8">
    <source>
        <dbReference type="Proteomes" id="UP000216361"/>
    </source>
</evidence>
<feature type="transmembrane region" description="Helical" evidence="4">
    <location>
        <begin position="195"/>
        <end position="221"/>
    </location>
</feature>
<dbReference type="CDD" id="cd06225">
    <property type="entry name" value="HAMP"/>
    <property type="match status" value="1"/>
</dbReference>
<dbReference type="AlphaFoldDB" id="A0A255XV50"/>
<keyword evidence="1 3" id="KW-0807">Transducer</keyword>
<dbReference type="RefSeq" id="WP_094407671.1">
    <property type="nucleotide sequence ID" value="NZ_BMJZ01000008.1"/>
</dbReference>
<evidence type="ECO:0000313" key="7">
    <source>
        <dbReference type="EMBL" id="OYQ20803.1"/>
    </source>
</evidence>
<evidence type="ECO:0000256" key="1">
    <source>
        <dbReference type="ARBA" id="ARBA00023224"/>
    </source>
</evidence>
<dbReference type="InterPro" id="IPR003660">
    <property type="entry name" value="HAMP_dom"/>
</dbReference>
<evidence type="ECO:0000259" key="6">
    <source>
        <dbReference type="PROSITE" id="PS50885"/>
    </source>
</evidence>
<evidence type="ECO:0000256" key="3">
    <source>
        <dbReference type="PROSITE-ProRule" id="PRU00284"/>
    </source>
</evidence>
<accession>A0A255XV50</accession>
<comment type="caution">
    <text evidence="7">The sequence shown here is derived from an EMBL/GenBank/DDBJ whole genome shotgun (WGS) entry which is preliminary data.</text>
</comment>
<evidence type="ECO:0000256" key="2">
    <source>
        <dbReference type="ARBA" id="ARBA00029447"/>
    </source>
</evidence>
<reference evidence="7 8" key="1">
    <citation type="submission" date="2017-07" db="EMBL/GenBank/DDBJ databases">
        <title>Elstera cyanobacteriorum sp. nov., a novel bacterium isolated from cyanobacterial aggregates in a eutrophic lake.</title>
        <authorList>
            <person name="Cai H."/>
        </authorList>
    </citation>
    <scope>NUCLEOTIDE SEQUENCE [LARGE SCALE GENOMIC DNA]</scope>
    <source>
        <strain evidence="7 8">TH019</strain>
    </source>
</reference>
<dbReference type="PROSITE" id="PS50885">
    <property type="entry name" value="HAMP"/>
    <property type="match status" value="1"/>
</dbReference>
<comment type="similarity">
    <text evidence="2">Belongs to the methyl-accepting chemotaxis (MCP) protein family.</text>
</comment>
<dbReference type="InterPro" id="IPR004089">
    <property type="entry name" value="MCPsignal_dom"/>
</dbReference>
<evidence type="ECO:0000256" key="4">
    <source>
        <dbReference type="SAM" id="Phobius"/>
    </source>
</evidence>
<dbReference type="Proteomes" id="UP000216361">
    <property type="component" value="Unassembled WGS sequence"/>
</dbReference>
<feature type="domain" description="HAMP" evidence="6">
    <location>
        <begin position="219"/>
        <end position="272"/>
    </location>
</feature>
<dbReference type="PANTHER" id="PTHR32089:SF112">
    <property type="entry name" value="LYSOZYME-LIKE PROTEIN-RELATED"/>
    <property type="match status" value="1"/>
</dbReference>